<dbReference type="PIR" id="T07473">
    <property type="entry name" value="T07473"/>
</dbReference>
<organism evidence="1">
    <name type="scientific">Pinus thunbergii</name>
    <name type="common">Japanese black pine</name>
    <name type="synonym">Pinus thunbergiana</name>
    <dbReference type="NCBI Taxonomy" id="3350"/>
    <lineage>
        <taxon>Eukaryota</taxon>
        <taxon>Viridiplantae</taxon>
        <taxon>Streptophyta</taxon>
        <taxon>Embryophyta</taxon>
        <taxon>Tracheophyta</taxon>
        <taxon>Spermatophyta</taxon>
        <taxon>Pinopsida</taxon>
        <taxon>Pinidae</taxon>
        <taxon>Conifers I</taxon>
        <taxon>Pinales</taxon>
        <taxon>Pinaceae</taxon>
        <taxon>Pinus</taxon>
        <taxon>Pinus subgen. Pinus</taxon>
    </lineage>
</organism>
<reference evidence="1" key="1">
    <citation type="journal article" date="1993" name="Mol. Gen. Genet.">
        <title>Chloroplast DNA of black pine retains a residual inverted repeat lacking rRNA genes: nucleotide sequences of trnQ, trnK, psbA, trnI and trnH and the absence of rps16.</title>
        <authorList>
            <person name="Tsudzuki J."/>
            <person name="Nakashima K."/>
            <person name="Tsudzuki T."/>
            <person name="Hiratsuka J."/>
            <person name="Shibata M."/>
            <person name="Wakasugi T."/>
            <person name="Sugiura M."/>
        </authorList>
    </citation>
    <scope>NUCLEOTIDE SEQUENCE</scope>
</reference>
<name>Q32947_PINTH</name>
<accession>Q32947</accession>
<keyword evidence="1" id="KW-0150">Chloroplast</keyword>
<reference evidence="1" key="2">
    <citation type="journal article" date="1994" name="Curr. Genet.">
        <title>A new gene encoding tRNA(Pro) (GGG) is present in the chloroplast genome of black pine: a compilation of 32 tRNA genes from black pine chloroplasts.</title>
        <authorList>
            <person name="Tsudzuki J."/>
            <person name="Ito S."/>
            <person name="Tsudzuki T."/>
            <person name="Wakasugi T."/>
            <person name="Sugiura M."/>
        </authorList>
    </citation>
    <scope>NUCLEOTIDE SEQUENCE</scope>
</reference>
<geneLocation type="chloroplast" evidence="1"/>
<protein>
    <submittedName>
        <fullName evidence="1">ORF45c</fullName>
    </submittedName>
</protein>
<keyword evidence="1" id="KW-0934">Plastid</keyword>
<proteinExistence type="predicted"/>
<evidence type="ECO:0000313" key="1">
    <source>
        <dbReference type="EMBL" id="BAA04351.1"/>
    </source>
</evidence>
<reference evidence="1" key="3">
    <citation type="journal article" date="1994" name="Proc. Natl. Acad. Sci. U.S.A.">
        <title>Loss of all ndh genes as determined by sequencing the entire chloroplast genome of the black pine Pinus thunbergii.</title>
        <authorList>
            <person name="Wakasugi T."/>
            <person name="Tsudzuki J."/>
            <person name="Ito S."/>
            <person name="Nakashima K."/>
            <person name="Tsudzuki T."/>
            <person name="Sugiura M."/>
        </authorList>
    </citation>
    <scope>NUCLEOTIDE SEQUENCE</scope>
</reference>
<dbReference type="AlphaFoldDB" id="Q32947"/>
<sequence length="45" mass="5366">MIGSIRSRNERTNWIFIFFLTPKREIHKTLAMSVESFLPVQSLDR</sequence>
<dbReference type="EMBL" id="D17510">
    <property type="protein sequence ID" value="BAA04351.1"/>
    <property type="molecule type" value="Genomic_DNA"/>
</dbReference>